<evidence type="ECO:0000259" key="1">
    <source>
        <dbReference type="Pfam" id="PF18812"/>
    </source>
</evidence>
<evidence type="ECO:0000313" key="3">
    <source>
        <dbReference type="Proteomes" id="UP000323664"/>
    </source>
</evidence>
<gene>
    <name evidence="2" type="ORF">EC604_28945</name>
</gene>
<dbReference type="InterPro" id="IPR041301">
    <property type="entry name" value="PBECR3"/>
</dbReference>
<proteinExistence type="predicted"/>
<protein>
    <recommendedName>
        <fullName evidence="1">Phage-Barnase-EndoU-ColicinE5/D-RelE like nuclease 3 domain-containing protein</fullName>
    </recommendedName>
</protein>
<dbReference type="Pfam" id="PF18812">
    <property type="entry name" value="PBECR3"/>
    <property type="match status" value="1"/>
</dbReference>
<name>A0A5M9X1P9_PAEAM</name>
<dbReference type="AlphaFoldDB" id="A0A5M9X1P9"/>
<sequence length="149" mass="16708">MEINSNCITSNNERNADVQPYSLNLNSHEVQVVGKLDVAKIKQLTGVDLPSDLVQMYPGAIKHVQRNHPGIIEQYGHLIPSMISNPDYVGQNPKEKNSVELVKVIGPHLLLAIKLDPSGYIFLSTFFELDNGAYKVQKRLKSKRLVPYI</sequence>
<reference evidence="2 3" key="1">
    <citation type="journal article" date="2019" name="J. Ind. Microbiol. Biotechnol.">
        <title>Paenibacillus amylolyticus 27C64 has a diverse set of carbohydrate-active enzymes and complete pectin deconstruction system.</title>
        <authorList>
            <person name="Keggi C."/>
            <person name="Doran-Peterson J."/>
        </authorList>
    </citation>
    <scope>NUCLEOTIDE SEQUENCE [LARGE SCALE GENOMIC DNA]</scope>
    <source>
        <strain evidence="2 3">27C64</strain>
    </source>
</reference>
<evidence type="ECO:0000313" key="2">
    <source>
        <dbReference type="EMBL" id="KAA8787854.1"/>
    </source>
</evidence>
<accession>A0A5M9X1P9</accession>
<feature type="domain" description="Phage-Barnase-EndoU-ColicinE5/D-RelE like nuclease 3" evidence="1">
    <location>
        <begin position="32"/>
        <end position="130"/>
    </location>
</feature>
<dbReference type="RefSeq" id="WP_123067439.1">
    <property type="nucleotide sequence ID" value="NZ_RIAS01000034.1"/>
</dbReference>
<organism evidence="2 3">
    <name type="scientific">Paenibacillus amylolyticus</name>
    <dbReference type="NCBI Taxonomy" id="1451"/>
    <lineage>
        <taxon>Bacteria</taxon>
        <taxon>Bacillati</taxon>
        <taxon>Bacillota</taxon>
        <taxon>Bacilli</taxon>
        <taxon>Bacillales</taxon>
        <taxon>Paenibacillaceae</taxon>
        <taxon>Paenibacillus</taxon>
    </lineage>
</organism>
<dbReference type="OrthoDB" id="1701313at2"/>
<dbReference type="EMBL" id="RIAS01000034">
    <property type="protein sequence ID" value="KAA8787854.1"/>
    <property type="molecule type" value="Genomic_DNA"/>
</dbReference>
<dbReference type="Proteomes" id="UP000323664">
    <property type="component" value="Unassembled WGS sequence"/>
</dbReference>
<comment type="caution">
    <text evidence="2">The sequence shown here is derived from an EMBL/GenBank/DDBJ whole genome shotgun (WGS) entry which is preliminary data.</text>
</comment>